<name>A0A9P1GW85_9PEZI</name>
<dbReference type="Proteomes" id="UP000838763">
    <property type="component" value="Unassembled WGS sequence"/>
</dbReference>
<reference evidence="6" key="1">
    <citation type="submission" date="2022-11" db="EMBL/GenBank/DDBJ databases">
        <authorList>
            <person name="Scott C."/>
            <person name="Bruce N."/>
        </authorList>
    </citation>
    <scope>NUCLEOTIDE SEQUENCE</scope>
</reference>
<dbReference type="GO" id="GO:0005840">
    <property type="term" value="C:ribosome"/>
    <property type="evidence" value="ECO:0007669"/>
    <property type="project" value="UniProtKB-KW"/>
</dbReference>
<keyword evidence="7" id="KW-1185">Reference proteome</keyword>
<dbReference type="Pfam" id="PF01778">
    <property type="entry name" value="Ribosomal_L28e"/>
    <property type="match status" value="1"/>
</dbReference>
<feature type="compositionally biased region" description="Low complexity" evidence="4">
    <location>
        <begin position="74"/>
        <end position="90"/>
    </location>
</feature>
<comment type="caution">
    <text evidence="6">The sequence shown here is derived from an EMBL/GenBank/DDBJ whole genome shotgun (WGS) entry which is preliminary data.</text>
</comment>
<gene>
    <name evidence="6" type="ORF">PPNO1_LOCUS1227</name>
</gene>
<feature type="region of interest" description="Disordered" evidence="4">
    <location>
        <begin position="133"/>
        <end position="157"/>
    </location>
</feature>
<dbReference type="InterPro" id="IPR002672">
    <property type="entry name" value="Ribosomal_eL28"/>
</dbReference>
<dbReference type="PANTHER" id="PTHR10544">
    <property type="entry name" value="60S RIBOSOMAL PROTEIN L28"/>
    <property type="match status" value="1"/>
</dbReference>
<proteinExistence type="inferred from homology"/>
<sequence>MSSNVSADLIWEVVRNQNKYLVKRKTNGSPQFSRDPLTSRTSTRARLGNLLTMGFAMIAIGVSGSGKRGVTIVSKNSKNSSKPSTSYTSTAVGDARSNRKAYKSAAALSSKRGYRVDLREAAVQRVSAVRRSQLPVKADPEQKLRERRRSRPSLRKASADQNGKLLALGIFVNLAIEMLFLGSSYDHIGWLADKVLKIFQFEAFACSIEKIRRFIG</sequence>
<dbReference type="Gene3D" id="3.30.390.110">
    <property type="match status" value="1"/>
</dbReference>
<dbReference type="GO" id="GO:0003735">
    <property type="term" value="F:structural constituent of ribosome"/>
    <property type="evidence" value="ECO:0007669"/>
    <property type="project" value="InterPro"/>
</dbReference>
<comment type="similarity">
    <text evidence="1">Belongs to the eukaryotic ribosomal protein eL28 family.</text>
</comment>
<feature type="domain" description="Ribosomal eL28/Mak16" evidence="5">
    <location>
        <begin position="9"/>
        <end position="132"/>
    </location>
</feature>
<dbReference type="AlphaFoldDB" id="A0A9P1GW85"/>
<dbReference type="GO" id="GO:1990904">
    <property type="term" value="C:ribonucleoprotein complex"/>
    <property type="evidence" value="ECO:0007669"/>
    <property type="project" value="UniProtKB-KW"/>
</dbReference>
<keyword evidence="3" id="KW-0687">Ribonucleoprotein</keyword>
<feature type="region of interest" description="Disordered" evidence="4">
    <location>
        <begin position="73"/>
        <end position="94"/>
    </location>
</feature>
<evidence type="ECO:0000259" key="5">
    <source>
        <dbReference type="Pfam" id="PF01778"/>
    </source>
</evidence>
<dbReference type="InterPro" id="IPR029004">
    <property type="entry name" value="Ribosomal_eL28/Mak16"/>
</dbReference>
<accession>A0A9P1GW85</accession>
<keyword evidence="2" id="KW-0689">Ribosomal protein</keyword>
<protein>
    <recommendedName>
        <fullName evidence="5">Ribosomal eL28/Mak16 domain-containing protein</fullName>
    </recommendedName>
</protein>
<evidence type="ECO:0000313" key="6">
    <source>
        <dbReference type="EMBL" id="CAI4211442.1"/>
    </source>
</evidence>
<evidence type="ECO:0000256" key="2">
    <source>
        <dbReference type="ARBA" id="ARBA00022980"/>
    </source>
</evidence>
<evidence type="ECO:0000256" key="1">
    <source>
        <dbReference type="ARBA" id="ARBA00007926"/>
    </source>
</evidence>
<dbReference type="OrthoDB" id="338850at2759"/>
<evidence type="ECO:0000313" key="7">
    <source>
        <dbReference type="Proteomes" id="UP000838763"/>
    </source>
</evidence>
<dbReference type="EMBL" id="CALLCH030000002">
    <property type="protein sequence ID" value="CAI4211442.1"/>
    <property type="molecule type" value="Genomic_DNA"/>
</dbReference>
<evidence type="ECO:0000256" key="3">
    <source>
        <dbReference type="ARBA" id="ARBA00023274"/>
    </source>
</evidence>
<organism evidence="6 7">
    <name type="scientific">Parascedosporium putredinis</name>
    <dbReference type="NCBI Taxonomy" id="1442378"/>
    <lineage>
        <taxon>Eukaryota</taxon>
        <taxon>Fungi</taxon>
        <taxon>Dikarya</taxon>
        <taxon>Ascomycota</taxon>
        <taxon>Pezizomycotina</taxon>
        <taxon>Sordariomycetes</taxon>
        <taxon>Hypocreomycetidae</taxon>
        <taxon>Microascales</taxon>
        <taxon>Microascaceae</taxon>
        <taxon>Parascedosporium</taxon>
    </lineage>
</organism>
<dbReference type="GO" id="GO:0006412">
    <property type="term" value="P:translation"/>
    <property type="evidence" value="ECO:0007669"/>
    <property type="project" value="InterPro"/>
</dbReference>
<evidence type="ECO:0000256" key="4">
    <source>
        <dbReference type="SAM" id="MobiDB-lite"/>
    </source>
</evidence>
<feature type="compositionally biased region" description="Basic residues" evidence="4">
    <location>
        <begin position="145"/>
        <end position="154"/>
    </location>
</feature>